<dbReference type="GO" id="GO:0006189">
    <property type="term" value="P:'de novo' IMP biosynthetic process"/>
    <property type="evidence" value="ECO:0007669"/>
    <property type="project" value="InterPro"/>
</dbReference>
<dbReference type="Proteomes" id="UP000756703">
    <property type="component" value="Unassembled WGS sequence"/>
</dbReference>
<comment type="catalytic activity">
    <reaction evidence="11">
        <text>2-formamido-N(1)-(5-O-phospho-beta-D-ribosyl)acetamidine + ATP = 5-amino-1-(5-phospho-beta-D-ribosyl)imidazole + ADP + phosphate + H(+)</text>
        <dbReference type="Rhea" id="RHEA:23032"/>
        <dbReference type="ChEBI" id="CHEBI:15378"/>
        <dbReference type="ChEBI" id="CHEBI:30616"/>
        <dbReference type="ChEBI" id="CHEBI:43474"/>
        <dbReference type="ChEBI" id="CHEBI:137981"/>
        <dbReference type="ChEBI" id="CHEBI:147287"/>
        <dbReference type="ChEBI" id="CHEBI:456216"/>
        <dbReference type="EC" id="6.3.3.1"/>
    </reaction>
</comment>
<dbReference type="InterPro" id="IPR036676">
    <property type="entry name" value="PurM-like_C_sf"/>
</dbReference>
<dbReference type="EC" id="6.3.3.1" evidence="3"/>
<evidence type="ECO:0000313" key="14">
    <source>
        <dbReference type="EMBL" id="MBI4132808.1"/>
    </source>
</evidence>
<reference evidence="14" key="1">
    <citation type="submission" date="2020-07" db="EMBL/GenBank/DDBJ databases">
        <title>Huge and variable diversity of episymbiotic CPR bacteria and DPANN archaea in groundwater ecosystems.</title>
        <authorList>
            <person name="He C.Y."/>
            <person name="Keren R."/>
            <person name="Whittaker M."/>
            <person name="Farag I.F."/>
            <person name="Doudna J."/>
            <person name="Cate J.H.D."/>
            <person name="Banfield J.F."/>
        </authorList>
    </citation>
    <scope>NUCLEOTIDE SEQUENCE</scope>
    <source>
        <strain evidence="14">NC_groundwater_1225_Ag_S-0.1um_56_177</strain>
    </source>
</reference>
<evidence type="ECO:0000256" key="6">
    <source>
        <dbReference type="ARBA" id="ARBA00022741"/>
    </source>
</evidence>
<evidence type="ECO:0000256" key="10">
    <source>
        <dbReference type="ARBA" id="ARBA00033093"/>
    </source>
</evidence>
<comment type="pathway">
    <text evidence="1">Purine metabolism; IMP biosynthesis via de novo pathway; 5-amino-1-(5-phospho-D-ribosyl)imidazole from N(2)-formyl-N(1)-(5-phospho-D-ribosyl)glycinamide: step 2/2.</text>
</comment>
<evidence type="ECO:0000259" key="13">
    <source>
        <dbReference type="Pfam" id="PF02769"/>
    </source>
</evidence>
<dbReference type="GO" id="GO:0004637">
    <property type="term" value="F:phosphoribosylamine-glycine ligase activity"/>
    <property type="evidence" value="ECO:0007669"/>
    <property type="project" value="TreeGrafter"/>
</dbReference>
<gene>
    <name evidence="14" type="ORF">HY473_01830</name>
</gene>
<name>A0A933DUB1_9BACT</name>
<organism evidence="14 15">
    <name type="scientific">Candidatus Sungiibacteriota bacterium</name>
    <dbReference type="NCBI Taxonomy" id="2750080"/>
    <lineage>
        <taxon>Bacteria</taxon>
        <taxon>Candidatus Sungiibacteriota</taxon>
    </lineage>
</organism>
<dbReference type="GO" id="GO:0005524">
    <property type="term" value="F:ATP binding"/>
    <property type="evidence" value="ECO:0007669"/>
    <property type="project" value="UniProtKB-KW"/>
</dbReference>
<evidence type="ECO:0000259" key="12">
    <source>
        <dbReference type="Pfam" id="PF00586"/>
    </source>
</evidence>
<dbReference type="InterPro" id="IPR036921">
    <property type="entry name" value="PurM-like_N_sf"/>
</dbReference>
<dbReference type="Pfam" id="PF00586">
    <property type="entry name" value="AIRS"/>
    <property type="match status" value="1"/>
</dbReference>
<dbReference type="EMBL" id="JACQMI010000013">
    <property type="protein sequence ID" value="MBI4132808.1"/>
    <property type="molecule type" value="Genomic_DNA"/>
</dbReference>
<evidence type="ECO:0000256" key="7">
    <source>
        <dbReference type="ARBA" id="ARBA00022840"/>
    </source>
</evidence>
<dbReference type="InterPro" id="IPR004733">
    <property type="entry name" value="PurM_cligase"/>
</dbReference>
<protein>
    <recommendedName>
        <fullName evidence="4">Phosphoribosylformylglycinamidine cyclo-ligase</fullName>
        <ecNumber evidence="3">6.3.3.1</ecNumber>
    </recommendedName>
    <alternativeName>
        <fullName evidence="9">AIR synthase</fullName>
    </alternativeName>
    <alternativeName>
        <fullName evidence="10">AIRS</fullName>
    </alternativeName>
    <alternativeName>
        <fullName evidence="8">Phosphoribosyl-aminoimidazole synthetase</fullName>
    </alternativeName>
</protein>
<comment type="caution">
    <text evidence="14">The sequence shown here is derived from an EMBL/GenBank/DDBJ whole genome shotgun (WGS) entry which is preliminary data.</text>
</comment>
<evidence type="ECO:0000313" key="15">
    <source>
        <dbReference type="Proteomes" id="UP000756703"/>
    </source>
</evidence>
<evidence type="ECO:0000256" key="4">
    <source>
        <dbReference type="ARBA" id="ARBA00020367"/>
    </source>
</evidence>
<keyword evidence="7" id="KW-0067">ATP-binding</keyword>
<dbReference type="PANTHER" id="PTHR10520:SF12">
    <property type="entry name" value="TRIFUNCTIONAL PURINE BIOSYNTHETIC PROTEIN ADENOSINE-3"/>
    <property type="match status" value="1"/>
</dbReference>
<dbReference type="GO" id="GO:0004641">
    <property type="term" value="F:phosphoribosylformylglycinamidine cyclo-ligase activity"/>
    <property type="evidence" value="ECO:0007669"/>
    <property type="project" value="UniProtKB-EC"/>
</dbReference>
<evidence type="ECO:0000256" key="5">
    <source>
        <dbReference type="ARBA" id="ARBA00022598"/>
    </source>
</evidence>
<dbReference type="InterPro" id="IPR010918">
    <property type="entry name" value="PurM-like_C_dom"/>
</dbReference>
<sequence>MGRAYAAAGVDYAKIAAFKRAMVELCEHTREFPLRRRVEVSATGSLEYLDAGFIPHRWRVVSEGLGTKSWIAEWMYKETGDPRYFAGIGIDAAMMAVVDLLRYGALPVGYTDVISAGESEWFADEARRDVIRESFYEACRMAGMAMLGGESEPLRYLVKPTPPLTRAPVFSGAAIGLIAPAENEIRPDRLVPGAQILGVPSSGVHANGLSLVVEKGLTLPDKFLTPLPTGRLLGEEALIPTRSYVALVEKLLETKCEILSIVPATGGGITKIALQGKPYTYRITRWVEVPYLFEFLNHHGVPYHEGLKIFNWGIGLYLLVPEDAVSRVIATGKIAGYELYHLGWVEKGERKVIFEPEGIELSPPGT</sequence>
<accession>A0A933DUB1</accession>
<dbReference type="AlphaFoldDB" id="A0A933DUB1"/>
<dbReference type="GO" id="GO:0046084">
    <property type="term" value="P:adenine biosynthetic process"/>
    <property type="evidence" value="ECO:0007669"/>
    <property type="project" value="TreeGrafter"/>
</dbReference>
<dbReference type="Gene3D" id="3.90.650.10">
    <property type="entry name" value="PurM-like C-terminal domain"/>
    <property type="match status" value="1"/>
</dbReference>
<evidence type="ECO:0000256" key="8">
    <source>
        <dbReference type="ARBA" id="ARBA00031908"/>
    </source>
</evidence>
<feature type="domain" description="PurM-like C-terminal" evidence="13">
    <location>
        <begin position="192"/>
        <end position="352"/>
    </location>
</feature>
<feature type="domain" description="PurM-like N-terminal" evidence="12">
    <location>
        <begin position="86"/>
        <end position="162"/>
    </location>
</feature>
<proteinExistence type="inferred from homology"/>
<comment type="similarity">
    <text evidence="2">Belongs to the AIR synthase family.</text>
</comment>
<dbReference type="PANTHER" id="PTHR10520">
    <property type="entry name" value="TRIFUNCTIONAL PURINE BIOSYNTHETIC PROTEIN ADENOSINE-3-RELATED"/>
    <property type="match status" value="1"/>
</dbReference>
<evidence type="ECO:0000256" key="9">
    <source>
        <dbReference type="ARBA" id="ARBA00032931"/>
    </source>
</evidence>
<keyword evidence="6" id="KW-0547">Nucleotide-binding</keyword>
<evidence type="ECO:0000256" key="2">
    <source>
        <dbReference type="ARBA" id="ARBA00010280"/>
    </source>
</evidence>
<dbReference type="Gene3D" id="3.30.1330.10">
    <property type="entry name" value="PurM-like, N-terminal domain"/>
    <property type="match status" value="1"/>
</dbReference>
<dbReference type="GO" id="GO:0005829">
    <property type="term" value="C:cytosol"/>
    <property type="evidence" value="ECO:0007669"/>
    <property type="project" value="TreeGrafter"/>
</dbReference>
<dbReference type="InterPro" id="IPR016188">
    <property type="entry name" value="PurM-like_N"/>
</dbReference>
<evidence type="ECO:0000256" key="3">
    <source>
        <dbReference type="ARBA" id="ARBA00013047"/>
    </source>
</evidence>
<evidence type="ECO:0000256" key="11">
    <source>
        <dbReference type="ARBA" id="ARBA00049057"/>
    </source>
</evidence>
<dbReference type="SUPFAM" id="SSF56042">
    <property type="entry name" value="PurM C-terminal domain-like"/>
    <property type="match status" value="1"/>
</dbReference>
<dbReference type="Pfam" id="PF02769">
    <property type="entry name" value="AIRS_C"/>
    <property type="match status" value="1"/>
</dbReference>
<evidence type="ECO:0000256" key="1">
    <source>
        <dbReference type="ARBA" id="ARBA00004686"/>
    </source>
</evidence>
<keyword evidence="5" id="KW-0436">Ligase</keyword>
<dbReference type="SUPFAM" id="SSF55326">
    <property type="entry name" value="PurM N-terminal domain-like"/>
    <property type="match status" value="1"/>
</dbReference>